<protein>
    <submittedName>
        <fullName evidence="3">Regulator of G protein signaling 16</fullName>
    </submittedName>
</protein>
<name>A0A8C5WLY1_9ANUR</name>
<dbReference type="InterPro" id="IPR036305">
    <property type="entry name" value="RGS_sf"/>
</dbReference>
<feature type="domain" description="RGS" evidence="2">
    <location>
        <begin position="89"/>
        <end position="205"/>
    </location>
</feature>
<comment type="function">
    <text evidence="1">Regulates G protein-coupled receptor signaling cascades, including signaling downstream of the N-formylpeptide chemoattractant receptors and leukotriene receptors. Inhibits B cell chemotaxis. Inhibits signal transduction by increasing the GTPase activity of G protein alpha subunits, thereby driving them into their inactive GDP-bound form.</text>
</comment>
<keyword evidence="4" id="KW-1185">Reference proteome</keyword>
<evidence type="ECO:0000256" key="1">
    <source>
        <dbReference type="ARBA" id="ARBA00053238"/>
    </source>
</evidence>
<dbReference type="PROSITE" id="PS50132">
    <property type="entry name" value="RGS"/>
    <property type="match status" value="1"/>
</dbReference>
<dbReference type="OrthoDB" id="196547at2759"/>
<dbReference type="SUPFAM" id="SSF48097">
    <property type="entry name" value="Regulator of G-protein signaling, RGS"/>
    <property type="match status" value="1"/>
</dbReference>
<dbReference type="PRINTS" id="PR01301">
    <property type="entry name" value="RGSPROTEIN"/>
</dbReference>
<dbReference type="PANTHER" id="PTHR10845:SF275">
    <property type="entry name" value="REGULATOR OF G-PROTEIN SIGNALING 16 ISOFORM X1"/>
    <property type="match status" value="1"/>
</dbReference>
<organism evidence="3 4">
    <name type="scientific">Leptobrachium leishanense</name>
    <name type="common">Leishan spiny toad</name>
    <dbReference type="NCBI Taxonomy" id="445787"/>
    <lineage>
        <taxon>Eukaryota</taxon>
        <taxon>Metazoa</taxon>
        <taxon>Chordata</taxon>
        <taxon>Craniata</taxon>
        <taxon>Vertebrata</taxon>
        <taxon>Euteleostomi</taxon>
        <taxon>Amphibia</taxon>
        <taxon>Batrachia</taxon>
        <taxon>Anura</taxon>
        <taxon>Pelobatoidea</taxon>
        <taxon>Megophryidae</taxon>
        <taxon>Leptobrachium</taxon>
    </lineage>
</organism>
<dbReference type="Ensembl" id="ENSLLET00000050053.1">
    <property type="protein sequence ID" value="ENSLLEP00000048168.1"/>
    <property type="gene ID" value="ENSLLEG00000030396.1"/>
</dbReference>
<dbReference type="InterPro" id="IPR016137">
    <property type="entry name" value="RGS"/>
</dbReference>
<evidence type="ECO:0000313" key="4">
    <source>
        <dbReference type="Proteomes" id="UP000694569"/>
    </source>
</evidence>
<dbReference type="Pfam" id="PF00615">
    <property type="entry name" value="RGS"/>
    <property type="match status" value="1"/>
</dbReference>
<gene>
    <name evidence="3" type="primary">RGS16</name>
</gene>
<dbReference type="FunFam" id="1.10.167.10:FF:000001">
    <property type="entry name" value="Putative regulator of g-protein signaling 12"/>
    <property type="match status" value="1"/>
</dbReference>
<dbReference type="AlphaFoldDB" id="A0A8C5WLY1"/>
<dbReference type="SMART" id="SM00315">
    <property type="entry name" value="RGS"/>
    <property type="match status" value="1"/>
</dbReference>
<sequence>MGKEKKSETLPIKQSTPLARLYSIRTGNIMNSSSSNLDNSLCNKAKELRLSVDTLIHKLEVGHLLASRVFKKKPNLRGSKKEAMKLADPFSQLLSSKEGLSAFGRFLKTEFSEENLEFWMACEEYRKTHSDKKLKAKAQIIFKEFLQSGASQEVNIDHQTRELTLQRMTVASRNCFDVVQEQIRVLMEKDSFPRFIKSPFYKELLHQSSVLKIKLSFT</sequence>
<dbReference type="InterPro" id="IPR044926">
    <property type="entry name" value="RGS_subdomain_2"/>
</dbReference>
<reference evidence="3" key="1">
    <citation type="submission" date="2025-08" db="UniProtKB">
        <authorList>
            <consortium name="Ensembl"/>
        </authorList>
    </citation>
    <scope>IDENTIFICATION</scope>
</reference>
<reference evidence="3" key="2">
    <citation type="submission" date="2025-09" db="UniProtKB">
        <authorList>
            <consortium name="Ensembl"/>
        </authorList>
    </citation>
    <scope>IDENTIFICATION</scope>
</reference>
<dbReference type="PANTHER" id="PTHR10845">
    <property type="entry name" value="REGULATOR OF G PROTEIN SIGNALING"/>
    <property type="match status" value="1"/>
</dbReference>
<proteinExistence type="predicted"/>
<dbReference type="GeneTree" id="ENSGT00940000154304"/>
<dbReference type="Gene3D" id="1.10.167.10">
    <property type="entry name" value="Regulator of G-protein Signalling 4, domain 2"/>
    <property type="match status" value="1"/>
</dbReference>
<dbReference type="Proteomes" id="UP000694569">
    <property type="component" value="Unplaced"/>
</dbReference>
<evidence type="ECO:0000313" key="3">
    <source>
        <dbReference type="Ensembl" id="ENSLLEP00000048168.1"/>
    </source>
</evidence>
<evidence type="ECO:0000259" key="2">
    <source>
        <dbReference type="PROSITE" id="PS50132"/>
    </source>
</evidence>
<accession>A0A8C5WLY1</accession>